<evidence type="ECO:0000313" key="2">
    <source>
        <dbReference type="EMBL" id="CAF1105769.1"/>
    </source>
</evidence>
<proteinExistence type="predicted"/>
<keyword evidence="6" id="KW-1185">Reference proteome</keyword>
<dbReference type="AlphaFoldDB" id="A0A814PC79"/>
<dbReference type="InterPro" id="IPR050113">
    <property type="entry name" value="Ub_conjugating_enzyme"/>
</dbReference>
<dbReference type="PANTHER" id="PTHR24067">
    <property type="entry name" value="UBIQUITIN-CONJUGATING ENZYME E2"/>
    <property type="match status" value="1"/>
</dbReference>
<dbReference type="Proteomes" id="UP000677228">
    <property type="component" value="Unassembled WGS sequence"/>
</dbReference>
<accession>A0A814PC79</accession>
<dbReference type="SUPFAM" id="SSF54495">
    <property type="entry name" value="UBC-like"/>
    <property type="match status" value="1"/>
</dbReference>
<evidence type="ECO:0000313" key="4">
    <source>
        <dbReference type="EMBL" id="CAF3870410.1"/>
    </source>
</evidence>
<dbReference type="EMBL" id="CAJNOK010017994">
    <property type="protein sequence ID" value="CAF1274103.1"/>
    <property type="molecule type" value="Genomic_DNA"/>
</dbReference>
<dbReference type="OrthoDB" id="9973183at2759"/>
<dbReference type="InterPro" id="IPR016135">
    <property type="entry name" value="UBQ-conjugating_enzyme/RWD"/>
</dbReference>
<dbReference type="EMBL" id="CAJNOQ010005632">
    <property type="protein sequence ID" value="CAF1105769.1"/>
    <property type="molecule type" value="Genomic_DNA"/>
</dbReference>
<dbReference type="EMBL" id="CAJOBC010005632">
    <property type="protein sequence ID" value="CAF3870410.1"/>
    <property type="molecule type" value="Genomic_DNA"/>
</dbReference>
<dbReference type="Proteomes" id="UP000682733">
    <property type="component" value="Unassembled WGS sequence"/>
</dbReference>
<dbReference type="EMBL" id="CAJOBA010039556">
    <property type="protein sequence ID" value="CAF4079316.1"/>
    <property type="molecule type" value="Genomic_DNA"/>
</dbReference>
<dbReference type="SMART" id="SM00212">
    <property type="entry name" value="UBCc"/>
    <property type="match status" value="1"/>
</dbReference>
<evidence type="ECO:0000313" key="5">
    <source>
        <dbReference type="EMBL" id="CAF4079316.1"/>
    </source>
</evidence>
<dbReference type="InterPro" id="IPR000608">
    <property type="entry name" value="UBC"/>
</dbReference>
<reference evidence="2" key="1">
    <citation type="submission" date="2021-02" db="EMBL/GenBank/DDBJ databases">
        <authorList>
            <person name="Nowell W R."/>
        </authorList>
    </citation>
    <scope>NUCLEOTIDE SEQUENCE</scope>
</reference>
<dbReference type="Proteomes" id="UP000663829">
    <property type="component" value="Unassembled WGS sequence"/>
</dbReference>
<gene>
    <name evidence="2" type="ORF">GPM918_LOCUS18978</name>
    <name evidence="3" type="ORF">OVA965_LOCUS27326</name>
    <name evidence="4" type="ORF">SRO942_LOCUS18975</name>
    <name evidence="5" type="ORF">TMI583_LOCUS28071</name>
</gene>
<dbReference type="PROSITE" id="PS50127">
    <property type="entry name" value="UBC_2"/>
    <property type="match status" value="1"/>
</dbReference>
<evidence type="ECO:0000259" key="1">
    <source>
        <dbReference type="PROSITE" id="PS50127"/>
    </source>
</evidence>
<evidence type="ECO:0000313" key="6">
    <source>
        <dbReference type="Proteomes" id="UP000663829"/>
    </source>
</evidence>
<feature type="domain" description="UBC core" evidence="1">
    <location>
        <begin position="2"/>
        <end position="152"/>
    </location>
</feature>
<sequence>MASGTRIARALEEIQQEVPEGLSNIEVEDPSNMRVWKALFHGPKDTPYEGGRFKLLIEFPDDYPLKPPKVRFDPPLYHPNVYPDGSVNLSPHESSPWSPQTALGPVLSSISPLIADPNTDDKPGNTDIANLYKTNKEEFNQKAREWTKQYVLPK</sequence>
<dbReference type="Proteomes" id="UP000681722">
    <property type="component" value="Unassembled WGS sequence"/>
</dbReference>
<evidence type="ECO:0000313" key="3">
    <source>
        <dbReference type="EMBL" id="CAF1274103.1"/>
    </source>
</evidence>
<dbReference type="Pfam" id="PF00179">
    <property type="entry name" value="UQ_con"/>
    <property type="match status" value="1"/>
</dbReference>
<protein>
    <recommendedName>
        <fullName evidence="1">UBC core domain-containing protein</fullName>
    </recommendedName>
</protein>
<comment type="caution">
    <text evidence="2">The sequence shown here is derived from an EMBL/GenBank/DDBJ whole genome shotgun (WGS) entry which is preliminary data.</text>
</comment>
<organism evidence="2 6">
    <name type="scientific">Didymodactylos carnosus</name>
    <dbReference type="NCBI Taxonomy" id="1234261"/>
    <lineage>
        <taxon>Eukaryota</taxon>
        <taxon>Metazoa</taxon>
        <taxon>Spiralia</taxon>
        <taxon>Gnathifera</taxon>
        <taxon>Rotifera</taxon>
        <taxon>Eurotatoria</taxon>
        <taxon>Bdelloidea</taxon>
        <taxon>Philodinida</taxon>
        <taxon>Philodinidae</taxon>
        <taxon>Didymodactylos</taxon>
    </lineage>
</organism>
<name>A0A814PC79_9BILA</name>
<dbReference type="Gene3D" id="3.10.110.10">
    <property type="entry name" value="Ubiquitin Conjugating Enzyme"/>
    <property type="match status" value="1"/>
</dbReference>